<dbReference type="EMBL" id="SSDS01000047">
    <property type="protein sequence ID" value="TXG77375.1"/>
    <property type="molecule type" value="Genomic_DNA"/>
</dbReference>
<dbReference type="Proteomes" id="UP000321026">
    <property type="component" value="Unassembled WGS sequence"/>
</dbReference>
<protein>
    <submittedName>
        <fullName evidence="1">Uncharacterized protein</fullName>
    </submittedName>
</protein>
<comment type="caution">
    <text evidence="1">The sequence shown here is derived from an EMBL/GenBank/DDBJ whole genome shotgun (WGS) entry which is preliminary data.</text>
</comment>
<accession>A0A5C7J712</accession>
<evidence type="ECO:0000313" key="1">
    <source>
        <dbReference type="EMBL" id="TXG77375.1"/>
    </source>
</evidence>
<sequence length="163" mass="18023">MAKQYFRLLSDVTVLYPRDYDLVDPTILDPASASTLFPGEWLKTVYSGSDLKVQRGTGLETDRICGPYFADFKARTDVQAVKRVPILQWGEYEAYTFICDTTGLTTVGQPLSVNDVTVDTFTGKRGLVLTPAGTNLVVATYMGPGEKTGEIRFLKKPGHFQTI</sequence>
<gene>
    <name evidence="1" type="ORF">E6Q11_02845</name>
</gene>
<evidence type="ECO:0000313" key="2">
    <source>
        <dbReference type="Proteomes" id="UP000321026"/>
    </source>
</evidence>
<organism evidence="1 2">
    <name type="scientific">Candidatus Dojkabacteria bacterium</name>
    <dbReference type="NCBI Taxonomy" id="2099670"/>
    <lineage>
        <taxon>Bacteria</taxon>
        <taxon>Candidatus Dojkabacteria</taxon>
    </lineage>
</organism>
<name>A0A5C7J712_9BACT</name>
<dbReference type="AlphaFoldDB" id="A0A5C7J712"/>
<reference evidence="1 2" key="1">
    <citation type="submission" date="2018-09" db="EMBL/GenBank/DDBJ databases">
        <title>Metagenome Assembled Genomes from an Advanced Water Purification Facility.</title>
        <authorList>
            <person name="Stamps B.W."/>
            <person name="Spear J.R."/>
        </authorList>
    </citation>
    <scope>NUCLEOTIDE SEQUENCE [LARGE SCALE GENOMIC DNA]</scope>
    <source>
        <strain evidence="1">Bin_63_2</strain>
    </source>
</reference>
<proteinExistence type="predicted"/>